<protein>
    <submittedName>
        <fullName evidence="1">Uncharacterized protein</fullName>
    </submittedName>
</protein>
<evidence type="ECO:0000313" key="2">
    <source>
        <dbReference type="Proteomes" id="UP000241769"/>
    </source>
</evidence>
<name>A0A2P6N0H8_9EUKA</name>
<keyword evidence="2" id="KW-1185">Reference proteome</keyword>
<evidence type="ECO:0000313" key="1">
    <source>
        <dbReference type="EMBL" id="PRP77457.1"/>
    </source>
</evidence>
<dbReference type="Proteomes" id="UP000241769">
    <property type="component" value="Unassembled WGS sequence"/>
</dbReference>
<dbReference type="EMBL" id="MDYQ01000264">
    <property type="protein sequence ID" value="PRP77457.1"/>
    <property type="molecule type" value="Genomic_DNA"/>
</dbReference>
<organism evidence="1 2">
    <name type="scientific">Planoprotostelium fungivorum</name>
    <dbReference type="NCBI Taxonomy" id="1890364"/>
    <lineage>
        <taxon>Eukaryota</taxon>
        <taxon>Amoebozoa</taxon>
        <taxon>Evosea</taxon>
        <taxon>Variosea</taxon>
        <taxon>Cavosteliida</taxon>
        <taxon>Cavosteliaceae</taxon>
        <taxon>Planoprotostelium</taxon>
    </lineage>
</organism>
<accession>A0A2P6N0H8</accession>
<dbReference type="AlphaFoldDB" id="A0A2P6N0H8"/>
<proteinExistence type="predicted"/>
<feature type="non-terminal residue" evidence="1">
    <location>
        <position position="1"/>
    </location>
</feature>
<sequence>ADVSYITPSVARSYAIEVLPHPHPYHPIGANGKPFNEVREFDILDLGGMHVVLGKNWLQVHNPDVKASNNFYPIFTEKACEGHRVNNAHAPCSLAVTMVPRACSQLVELCTLNDTGVVAKRQGLYAIWDQSVTIKRYRLSTPNIRAKSLLLFSFL</sequence>
<dbReference type="InParanoid" id="A0A2P6N0H8"/>
<dbReference type="CDD" id="cd00303">
    <property type="entry name" value="retropepsin_like"/>
    <property type="match status" value="1"/>
</dbReference>
<gene>
    <name evidence="1" type="ORF">PROFUN_14345</name>
</gene>
<comment type="caution">
    <text evidence="1">The sequence shown here is derived from an EMBL/GenBank/DDBJ whole genome shotgun (WGS) entry which is preliminary data.</text>
</comment>
<reference evidence="1 2" key="1">
    <citation type="journal article" date="2018" name="Genome Biol. Evol.">
        <title>Multiple Roots of Fruiting Body Formation in Amoebozoa.</title>
        <authorList>
            <person name="Hillmann F."/>
            <person name="Forbes G."/>
            <person name="Novohradska S."/>
            <person name="Ferling I."/>
            <person name="Riege K."/>
            <person name="Groth M."/>
            <person name="Westermann M."/>
            <person name="Marz M."/>
            <person name="Spaller T."/>
            <person name="Winckler T."/>
            <person name="Schaap P."/>
            <person name="Glockner G."/>
        </authorList>
    </citation>
    <scope>NUCLEOTIDE SEQUENCE [LARGE SCALE GENOMIC DNA]</scope>
    <source>
        <strain evidence="1 2">Jena</strain>
    </source>
</reference>